<proteinExistence type="inferred from homology"/>
<name>A0A8B7CGL7_PHODC</name>
<dbReference type="SMART" id="SM00015">
    <property type="entry name" value="IQ"/>
    <property type="match status" value="3"/>
</dbReference>
<dbReference type="GO" id="GO:0005516">
    <property type="term" value="F:calmodulin binding"/>
    <property type="evidence" value="ECO:0007669"/>
    <property type="project" value="UniProtKB-KW"/>
</dbReference>
<dbReference type="PROSITE" id="PS50096">
    <property type="entry name" value="IQ"/>
    <property type="match status" value="2"/>
</dbReference>
<dbReference type="GeneID" id="103713430"/>
<evidence type="ECO:0000256" key="4">
    <source>
        <dbReference type="ARBA" id="ARBA00045534"/>
    </source>
</evidence>
<reference evidence="7" key="1">
    <citation type="journal article" date="2019" name="Nat. Commun.">
        <title>Genome-wide association mapping of date palm fruit traits.</title>
        <authorList>
            <person name="Hazzouri K.M."/>
            <person name="Gros-Balthazard M."/>
            <person name="Flowers J.M."/>
            <person name="Copetti D."/>
            <person name="Lemansour A."/>
            <person name="Lebrun M."/>
            <person name="Masmoudi K."/>
            <person name="Ferrand S."/>
            <person name="Dhar M.I."/>
            <person name="Fresquez Z.A."/>
            <person name="Rosas U."/>
            <person name="Zhang J."/>
            <person name="Talag J."/>
            <person name="Lee S."/>
            <person name="Kudrna D."/>
            <person name="Powell R.F."/>
            <person name="Leitch I.J."/>
            <person name="Krueger R.R."/>
            <person name="Wing R.A."/>
            <person name="Amiri K.M.A."/>
            <person name="Purugganan M.D."/>
        </authorList>
    </citation>
    <scope>NUCLEOTIDE SEQUENCE [LARGE SCALE GENOMIC DNA]</scope>
    <source>
        <strain evidence="7">cv. Khalas</strain>
    </source>
</reference>
<dbReference type="Pfam" id="PF00612">
    <property type="entry name" value="IQ"/>
    <property type="match status" value="2"/>
</dbReference>
<dbReference type="KEGG" id="pda:103713430"/>
<organism evidence="7 8">
    <name type="scientific">Phoenix dactylifera</name>
    <name type="common">Date palm</name>
    <dbReference type="NCBI Taxonomy" id="42345"/>
    <lineage>
        <taxon>Eukaryota</taxon>
        <taxon>Viridiplantae</taxon>
        <taxon>Streptophyta</taxon>
        <taxon>Embryophyta</taxon>
        <taxon>Tracheophyta</taxon>
        <taxon>Spermatophyta</taxon>
        <taxon>Magnoliopsida</taxon>
        <taxon>Liliopsida</taxon>
        <taxon>Arecaceae</taxon>
        <taxon>Coryphoideae</taxon>
        <taxon>Phoeniceae</taxon>
        <taxon>Phoenix</taxon>
    </lineage>
</organism>
<evidence type="ECO:0000256" key="3">
    <source>
        <dbReference type="ARBA" id="ARBA00024378"/>
    </source>
</evidence>
<keyword evidence="1" id="KW-0112">Calmodulin-binding</keyword>
<feature type="domain" description="DUF4005" evidence="6">
    <location>
        <begin position="376"/>
        <end position="474"/>
    </location>
</feature>
<evidence type="ECO:0000256" key="2">
    <source>
        <dbReference type="ARBA" id="ARBA00024341"/>
    </source>
</evidence>
<sequence>MGSGWEGHCPVSFGDILLSCNAVHHEGLTEPPSQFPISSSSTLYSGRNLSGAGGREMGRATRWLRSLLGGKKGIKEPKDYTSCGAEERREKKRWSFGKSARDLGEVVVGQNPSTAVSVDTDTAWLRSIYAKTEKDQNKHAIAVAAATAVAADAAMAAAQAAVAVVRLTSKGRGATIGVHERQAAVKIQTAFRGYLAKKALRALKALVKLQALVRGYLVRKQAAATLQRMQALIRAQATVRAQKCRNLLPNDRRFQPEIRSRGYLERFDDTRSERLASVHNRRLSACLDNASNIGFDRSPKIVEIDTGRPRSRSARRTSPSVPDLADDLPPQSIYSPLPCQIPARISIPDRRNFQDCDWCLTGEKCRFSATARSTPRYMSYTQNMPVTPAKSLSGADGVFRRFLNAPTCPSYMANTQSFEAKVRSHSAPRQRPEPAGTRKRLPLSELMVESRASLSDVGMQKSCTQAQEAFNFRSAVVGRIDRSSELSWEAEREIYLQRKW</sequence>
<evidence type="ECO:0000256" key="5">
    <source>
        <dbReference type="SAM" id="MobiDB-lite"/>
    </source>
</evidence>
<dbReference type="PANTHER" id="PTHR32295:SF290">
    <property type="entry name" value="OS01G0190500 PROTEIN"/>
    <property type="match status" value="1"/>
</dbReference>
<comment type="function">
    <text evidence="4">May be involved in cooperative interactions with calmodulins or calmodulin-like proteins. Recruits calmodulin proteins to microtubules, thus being a potential scaffold in cellular signaling and trafficking. May associate with nucleic acids and regulate gene expression at the transcriptional or post-transcriptional level.</text>
</comment>
<dbReference type="InterPro" id="IPR025064">
    <property type="entry name" value="DUF4005"/>
</dbReference>
<feature type="region of interest" description="Disordered" evidence="5">
    <location>
        <begin position="301"/>
        <end position="327"/>
    </location>
</feature>
<keyword evidence="7" id="KW-1185">Reference proteome</keyword>
<dbReference type="SUPFAM" id="SSF52540">
    <property type="entry name" value="P-loop containing nucleoside triphosphate hydrolases"/>
    <property type="match status" value="1"/>
</dbReference>
<gene>
    <name evidence="8" type="primary">LOC103713430</name>
</gene>
<dbReference type="InterPro" id="IPR027417">
    <property type="entry name" value="P-loop_NTPase"/>
</dbReference>
<dbReference type="Pfam" id="PF13178">
    <property type="entry name" value="DUF4005"/>
    <property type="match status" value="1"/>
</dbReference>
<evidence type="ECO:0000313" key="7">
    <source>
        <dbReference type="Proteomes" id="UP000228380"/>
    </source>
</evidence>
<dbReference type="InterPro" id="IPR000048">
    <property type="entry name" value="IQ_motif_EF-hand-BS"/>
</dbReference>
<dbReference type="Gene3D" id="1.20.5.190">
    <property type="match status" value="1"/>
</dbReference>
<dbReference type="AlphaFoldDB" id="A0A8B7CGL7"/>
<reference evidence="8" key="2">
    <citation type="submission" date="2025-08" db="UniProtKB">
        <authorList>
            <consortium name="RefSeq"/>
        </authorList>
    </citation>
    <scope>IDENTIFICATION</scope>
    <source>
        <tissue evidence="8">Young leaves</tissue>
    </source>
</reference>
<dbReference type="OrthoDB" id="1704267at2759"/>
<dbReference type="PANTHER" id="PTHR32295">
    <property type="entry name" value="IQ-DOMAIN 5-RELATED"/>
    <property type="match status" value="1"/>
</dbReference>
<comment type="subunit">
    <text evidence="3">Binds to multiple calmodulin (CaM) in the presence of Ca(2+) and CaM-like proteins.</text>
</comment>
<evidence type="ECO:0000256" key="1">
    <source>
        <dbReference type="ARBA" id="ARBA00022860"/>
    </source>
</evidence>
<accession>A0A8B7CGL7</accession>
<comment type="similarity">
    <text evidence="2">Belongs to the IQD family.</text>
</comment>
<evidence type="ECO:0000259" key="6">
    <source>
        <dbReference type="Pfam" id="PF13178"/>
    </source>
</evidence>
<feature type="region of interest" description="Disordered" evidence="5">
    <location>
        <begin position="421"/>
        <end position="441"/>
    </location>
</feature>
<dbReference type="Proteomes" id="UP000228380">
    <property type="component" value="Chromosome 8"/>
</dbReference>
<evidence type="ECO:0000313" key="8">
    <source>
        <dbReference type="RefSeq" id="XP_008798581.2"/>
    </source>
</evidence>
<dbReference type="RefSeq" id="XP_008798581.2">
    <property type="nucleotide sequence ID" value="XM_008800359.4"/>
</dbReference>
<protein>
    <submittedName>
        <fullName evidence="8">Protein IQ-DOMAIN 14</fullName>
    </submittedName>
</protein>